<evidence type="ECO:0000256" key="1">
    <source>
        <dbReference type="SAM" id="MobiDB-lite"/>
    </source>
</evidence>
<dbReference type="KEGG" id="nfa:NFA_51670"/>
<dbReference type="Proteomes" id="UP000006820">
    <property type="component" value="Chromosome"/>
</dbReference>
<dbReference type="AlphaFoldDB" id="Q5YP72"/>
<organism evidence="2 3">
    <name type="scientific">Nocardia farcinica (strain IFM 10152)</name>
    <dbReference type="NCBI Taxonomy" id="247156"/>
    <lineage>
        <taxon>Bacteria</taxon>
        <taxon>Bacillati</taxon>
        <taxon>Actinomycetota</taxon>
        <taxon>Actinomycetes</taxon>
        <taxon>Mycobacteriales</taxon>
        <taxon>Nocardiaceae</taxon>
        <taxon>Nocardia</taxon>
    </lineage>
</organism>
<feature type="region of interest" description="Disordered" evidence="1">
    <location>
        <begin position="1"/>
        <end position="36"/>
    </location>
</feature>
<protein>
    <submittedName>
        <fullName evidence="2">Uncharacterized protein</fullName>
    </submittedName>
</protein>
<feature type="compositionally biased region" description="Polar residues" evidence="1">
    <location>
        <begin position="1"/>
        <end position="13"/>
    </location>
</feature>
<accession>Q5YP72</accession>
<proteinExistence type="predicted"/>
<evidence type="ECO:0000313" key="2">
    <source>
        <dbReference type="EMBL" id="BAD60019.1"/>
    </source>
</evidence>
<evidence type="ECO:0000313" key="3">
    <source>
        <dbReference type="Proteomes" id="UP000006820"/>
    </source>
</evidence>
<dbReference type="OrthoDB" id="4553774at2"/>
<dbReference type="HOGENOM" id="CLU_176343_0_0_11"/>
<dbReference type="EMBL" id="AP006618">
    <property type="protein sequence ID" value="BAD60019.1"/>
    <property type="molecule type" value="Genomic_DNA"/>
</dbReference>
<reference evidence="2 3" key="1">
    <citation type="journal article" date="2004" name="Proc. Natl. Acad. Sci. U.S.A.">
        <title>The complete genomic sequence of Nocardia farcinica IFM 10152.</title>
        <authorList>
            <person name="Ishikawa J."/>
            <person name="Yamashita A."/>
            <person name="Mikami Y."/>
            <person name="Hoshino Y."/>
            <person name="Kurita H."/>
            <person name="Hotta K."/>
            <person name="Shiba T."/>
            <person name="Hattori M."/>
        </authorList>
    </citation>
    <scope>NUCLEOTIDE SEQUENCE [LARGE SCALE GENOMIC DNA]</scope>
    <source>
        <strain evidence="2 3">IFM 10152</strain>
    </source>
</reference>
<dbReference type="RefSeq" id="WP_011211701.1">
    <property type="nucleotide sequence ID" value="NC_006361.1"/>
</dbReference>
<sequence>MPATATAHNPSTSRRNEPITPYHPLRRRPLPPGKPRSWYVRHNRRLKAMRLSIALLDSGVYLPSQAGNERIRETARLVGIRPPSDATCRMVRTLLRYSR</sequence>
<name>Q5YP72_NOCFA</name>
<dbReference type="STRING" id="247156.NFA_51670"/>
<dbReference type="GeneID" id="61135745"/>
<gene>
    <name evidence="2" type="ordered locus">NFA_51670</name>
</gene>
<keyword evidence="3" id="KW-1185">Reference proteome</keyword>
<dbReference type="eggNOG" id="ENOG503496K">
    <property type="taxonomic scope" value="Bacteria"/>
</dbReference>